<protein>
    <recommendedName>
        <fullName evidence="3">Acrosin</fullName>
        <ecNumber evidence="2">3.4.21.10</ecNumber>
    </recommendedName>
</protein>
<evidence type="ECO:0000256" key="5">
    <source>
        <dbReference type="RuleBase" id="RU363034"/>
    </source>
</evidence>
<feature type="chain" id="PRO_5012859356" description="Acrosin" evidence="6">
    <location>
        <begin position="16"/>
        <end position="484"/>
    </location>
</feature>
<comment type="caution">
    <text evidence="8">The sequence shown here is derived from an EMBL/GenBank/DDBJ whole genome shotgun (WGS) entry which is preliminary data.</text>
</comment>
<dbReference type="PANTHER" id="PTHR24252">
    <property type="entry name" value="ACROSIN-RELATED"/>
    <property type="match status" value="1"/>
</dbReference>
<keyword evidence="5" id="KW-0645">Protease</keyword>
<dbReference type="PROSITE" id="PS00134">
    <property type="entry name" value="TRYPSIN_HIS"/>
    <property type="match status" value="2"/>
</dbReference>
<dbReference type="OrthoDB" id="546450at2759"/>
<evidence type="ECO:0000259" key="7">
    <source>
        <dbReference type="PROSITE" id="PS50240"/>
    </source>
</evidence>
<dbReference type="EMBL" id="JYDO01000059">
    <property type="protein sequence ID" value="KRZ73699.1"/>
    <property type="molecule type" value="Genomic_DNA"/>
</dbReference>
<dbReference type="PANTHER" id="PTHR24252:SF8">
    <property type="entry name" value="ACROSIN"/>
    <property type="match status" value="1"/>
</dbReference>
<evidence type="ECO:0000256" key="6">
    <source>
        <dbReference type="SAM" id="SignalP"/>
    </source>
</evidence>
<gene>
    <name evidence="8" type="primary">PLG</name>
    <name evidence="8" type="ORF">T10_152</name>
</gene>
<dbReference type="CDD" id="cd00190">
    <property type="entry name" value="Tryp_SPc"/>
    <property type="match status" value="2"/>
</dbReference>
<dbReference type="PROSITE" id="PS00135">
    <property type="entry name" value="TRYPSIN_SER"/>
    <property type="match status" value="2"/>
</dbReference>
<evidence type="ECO:0000256" key="4">
    <source>
        <dbReference type="ARBA" id="ARBA00023157"/>
    </source>
</evidence>
<keyword evidence="9" id="KW-1185">Reference proteome</keyword>
<evidence type="ECO:0000256" key="2">
    <source>
        <dbReference type="ARBA" id="ARBA00012050"/>
    </source>
</evidence>
<organism evidence="8 9">
    <name type="scientific">Trichinella papuae</name>
    <dbReference type="NCBI Taxonomy" id="268474"/>
    <lineage>
        <taxon>Eukaryota</taxon>
        <taxon>Metazoa</taxon>
        <taxon>Ecdysozoa</taxon>
        <taxon>Nematoda</taxon>
        <taxon>Enoplea</taxon>
        <taxon>Dorylaimia</taxon>
        <taxon>Trichinellida</taxon>
        <taxon>Trichinellidae</taxon>
        <taxon>Trichinella</taxon>
    </lineage>
</organism>
<proteinExistence type="predicted"/>
<dbReference type="InterPro" id="IPR033116">
    <property type="entry name" value="TRYPSIN_SER"/>
</dbReference>
<keyword evidence="5" id="KW-0720">Serine protease</keyword>
<dbReference type="Gene3D" id="2.40.10.10">
    <property type="entry name" value="Trypsin-like serine proteases"/>
    <property type="match status" value="3"/>
</dbReference>
<evidence type="ECO:0000313" key="9">
    <source>
        <dbReference type="Proteomes" id="UP000054843"/>
    </source>
</evidence>
<dbReference type="InterPro" id="IPR018114">
    <property type="entry name" value="TRYPSIN_HIS"/>
</dbReference>
<sequence>MFVLLALFFTSLLECENVKMDCGRSAFPLKERNANRIVGGWEANPHSIPWQVYIEIMNFTDVFVCGGSIIQLQPGNSTKFILTAAHCFIQYYSSRELKTIATDAVSVISGMHNRNEIENSRKLHFVKNIITHNNFSRHFLHDIAIVQLHNPILYSNYSRPICLPEVNSSLPEHNCWISGWGYSNIHEISATLLMTSASLWKGDKDNSFPYYEEYEFFSGSSSRSGHKGDSGGPFFCRNNNIYTLYGVASFRPPFAAPGTLISYVRFVKAEFKCGKPAFPMKEYNGNRIINGWEAYPHSIPWQVFLSMQTSEGDTFCGGTIIQPYLGNSTNFVLTAAHCLQINEPYDISLLKLQSPIFYTKFTRPICLPEANSTVPENDCWSSGWGYTTSTGSSSSVLLMVATPLFKLGKYFPFELFSEYEFLAGSLRGGGFLGDSGGPLFCKVDEIYFLYGIASFFPSFTYPGSIIGYSKVSAFIDWIEETTKM</sequence>
<keyword evidence="6" id="KW-0732">Signal</keyword>
<dbReference type="Proteomes" id="UP000054843">
    <property type="component" value="Unassembled WGS sequence"/>
</dbReference>
<dbReference type="AlphaFoldDB" id="A0A0V1MQ20"/>
<accession>A0A0V1MQ20</accession>
<evidence type="ECO:0000256" key="1">
    <source>
        <dbReference type="ARBA" id="ARBA00001656"/>
    </source>
</evidence>
<comment type="catalytic activity">
    <reaction evidence="1">
        <text>Preferential cleavage: Arg-|-Xaa, Lys-|-Xaa.</text>
        <dbReference type="EC" id="3.4.21.10"/>
    </reaction>
</comment>
<dbReference type="SUPFAM" id="SSF50494">
    <property type="entry name" value="Trypsin-like serine proteases"/>
    <property type="match status" value="2"/>
</dbReference>
<dbReference type="SMART" id="SM00020">
    <property type="entry name" value="Tryp_SPc"/>
    <property type="match status" value="2"/>
</dbReference>
<keyword evidence="5" id="KW-0378">Hydrolase</keyword>
<dbReference type="EC" id="3.4.21.10" evidence="2"/>
<dbReference type="FunFam" id="2.40.10.10:FF:000068">
    <property type="entry name" value="transmembrane protease serine 2"/>
    <property type="match status" value="1"/>
</dbReference>
<evidence type="ECO:0000313" key="8">
    <source>
        <dbReference type="EMBL" id="KRZ73699.1"/>
    </source>
</evidence>
<dbReference type="InterPro" id="IPR009003">
    <property type="entry name" value="Peptidase_S1_PA"/>
</dbReference>
<feature type="domain" description="Peptidase S1" evidence="7">
    <location>
        <begin position="37"/>
        <end position="483"/>
    </location>
</feature>
<dbReference type="Pfam" id="PF00089">
    <property type="entry name" value="Trypsin"/>
    <property type="match status" value="3"/>
</dbReference>
<dbReference type="GO" id="GO:0006508">
    <property type="term" value="P:proteolysis"/>
    <property type="evidence" value="ECO:0007669"/>
    <property type="project" value="UniProtKB-KW"/>
</dbReference>
<dbReference type="InterPro" id="IPR043504">
    <property type="entry name" value="Peptidase_S1_PA_chymotrypsin"/>
</dbReference>
<keyword evidence="4" id="KW-1015">Disulfide bond</keyword>
<name>A0A0V1MQ20_9BILA</name>
<dbReference type="GO" id="GO:0004252">
    <property type="term" value="F:serine-type endopeptidase activity"/>
    <property type="evidence" value="ECO:0007669"/>
    <property type="project" value="InterPro"/>
</dbReference>
<feature type="signal peptide" evidence="6">
    <location>
        <begin position="1"/>
        <end position="15"/>
    </location>
</feature>
<dbReference type="PROSITE" id="PS50240">
    <property type="entry name" value="TRYPSIN_DOM"/>
    <property type="match status" value="1"/>
</dbReference>
<dbReference type="STRING" id="268474.A0A0V1MQ20"/>
<dbReference type="InterPro" id="IPR001254">
    <property type="entry name" value="Trypsin_dom"/>
</dbReference>
<evidence type="ECO:0000256" key="3">
    <source>
        <dbReference type="ARBA" id="ARBA00017161"/>
    </source>
</evidence>
<reference evidence="8 9" key="1">
    <citation type="submission" date="2015-01" db="EMBL/GenBank/DDBJ databases">
        <title>Evolution of Trichinella species and genotypes.</title>
        <authorList>
            <person name="Korhonen P.K."/>
            <person name="Edoardo P."/>
            <person name="Giuseppe L.R."/>
            <person name="Gasser R.B."/>
        </authorList>
    </citation>
    <scope>NUCLEOTIDE SEQUENCE [LARGE SCALE GENOMIC DNA]</scope>
    <source>
        <strain evidence="8">ISS1980</strain>
    </source>
</reference>